<keyword evidence="2" id="KW-1185">Reference proteome</keyword>
<comment type="caution">
    <text evidence="1">The sequence shown here is derived from an EMBL/GenBank/DDBJ whole genome shotgun (WGS) entry which is preliminary data.</text>
</comment>
<accession>A0A4S4LFA5</accession>
<sequence>MATPVAAASDQRPRPFRSFCELMVSRRSRIEGEIITARDCLILSPVPNTNYTLLLSSPNMPFAPEPLTHVENQPFAYHSDSMLGPFEHTKWPQAYFDREPHNIAAPMNPDLLNFNISDERGPGPTFPLRPSHSITKFDDVDIPWVMFSPAQFVVSQDLPGAQVSTLCDELLRRMRTSMMEVKQMSELIGCKQMTGNTSLDRYALASRVANYKYQAYRSACLYRAYTQLTQVPMSTFDTLLWFWEFQRILLDIRSWIIYMEVVKLRWDNPFFRVERSKDILPVRGVITSNIALAEHMLHIGIPVWLLRPAHTVTMNTLIERVKTVVQSGIHFSTSRTIRHGVHTAEVPLWMEAEHEDRSNIQEIVRHLYLTSQLTLHPLKAYSPMDMTSVAQSQASQKSNAALVHLQADVTDCSPHDVLDVIIDTPVKWAELIAAHNEKLYGTDIIFYHISFPLTLFTKRW</sequence>
<reference evidence="1 2" key="1">
    <citation type="submission" date="2019-02" db="EMBL/GenBank/DDBJ databases">
        <title>Genome sequencing of the rare red list fungi Bondarzewia mesenterica.</title>
        <authorList>
            <person name="Buettner E."/>
            <person name="Kellner H."/>
        </authorList>
    </citation>
    <scope>NUCLEOTIDE SEQUENCE [LARGE SCALE GENOMIC DNA]</scope>
    <source>
        <strain evidence="1 2">DSM 108281</strain>
    </source>
</reference>
<gene>
    <name evidence="1" type="ORF">EW146_g8557</name>
</gene>
<protein>
    <submittedName>
        <fullName evidence="1">Uncharacterized protein</fullName>
    </submittedName>
</protein>
<evidence type="ECO:0000313" key="2">
    <source>
        <dbReference type="Proteomes" id="UP000310158"/>
    </source>
</evidence>
<organism evidence="1 2">
    <name type="scientific">Bondarzewia mesenterica</name>
    <dbReference type="NCBI Taxonomy" id="1095465"/>
    <lineage>
        <taxon>Eukaryota</taxon>
        <taxon>Fungi</taxon>
        <taxon>Dikarya</taxon>
        <taxon>Basidiomycota</taxon>
        <taxon>Agaricomycotina</taxon>
        <taxon>Agaricomycetes</taxon>
        <taxon>Russulales</taxon>
        <taxon>Bondarzewiaceae</taxon>
        <taxon>Bondarzewia</taxon>
    </lineage>
</organism>
<dbReference type="OrthoDB" id="2634326at2759"/>
<name>A0A4S4LFA5_9AGAM</name>
<dbReference type="Proteomes" id="UP000310158">
    <property type="component" value="Unassembled WGS sequence"/>
</dbReference>
<dbReference type="EMBL" id="SGPL01000605">
    <property type="protein sequence ID" value="THH09848.1"/>
    <property type="molecule type" value="Genomic_DNA"/>
</dbReference>
<proteinExistence type="predicted"/>
<dbReference type="AlphaFoldDB" id="A0A4S4LFA5"/>
<evidence type="ECO:0000313" key="1">
    <source>
        <dbReference type="EMBL" id="THH09848.1"/>
    </source>
</evidence>